<keyword evidence="3" id="KW-1185">Reference proteome</keyword>
<feature type="compositionally biased region" description="Acidic residues" evidence="1">
    <location>
        <begin position="116"/>
        <end position="147"/>
    </location>
</feature>
<accession>A0ABR1W3W8</accession>
<dbReference type="EMBL" id="JAQQWM010000002">
    <property type="protein sequence ID" value="KAK8078176.1"/>
    <property type="molecule type" value="Genomic_DNA"/>
</dbReference>
<name>A0ABR1W3W8_9PEZI</name>
<gene>
    <name evidence="2" type="ORF">PG996_004346</name>
</gene>
<dbReference type="Proteomes" id="UP001446871">
    <property type="component" value="Unassembled WGS sequence"/>
</dbReference>
<evidence type="ECO:0000256" key="1">
    <source>
        <dbReference type="SAM" id="MobiDB-lite"/>
    </source>
</evidence>
<feature type="region of interest" description="Disordered" evidence="1">
    <location>
        <begin position="70"/>
        <end position="153"/>
    </location>
</feature>
<proteinExistence type="predicted"/>
<comment type="caution">
    <text evidence="2">The sequence shown here is derived from an EMBL/GenBank/DDBJ whole genome shotgun (WGS) entry which is preliminary data.</text>
</comment>
<evidence type="ECO:0000313" key="2">
    <source>
        <dbReference type="EMBL" id="KAK8078176.1"/>
    </source>
</evidence>
<feature type="compositionally biased region" description="Polar residues" evidence="1">
    <location>
        <begin position="9"/>
        <end position="27"/>
    </location>
</feature>
<sequence>MGGVDTATPLPSEQSQNGNPSASTTQALAPRDIPRRRRHSSNLLDHGIDASGADPRDLGSFVLHERLVRSVSPSHAAERTMRLGMQQTNAEDSDDEAGDFIGFWSRVPRSSKPNEDQDSESESDDESTSSVDDEMEDDDDEDDEEEISLFGHR</sequence>
<organism evidence="2 3">
    <name type="scientific">Apiospora saccharicola</name>
    <dbReference type="NCBI Taxonomy" id="335842"/>
    <lineage>
        <taxon>Eukaryota</taxon>
        <taxon>Fungi</taxon>
        <taxon>Dikarya</taxon>
        <taxon>Ascomycota</taxon>
        <taxon>Pezizomycotina</taxon>
        <taxon>Sordariomycetes</taxon>
        <taxon>Xylariomycetidae</taxon>
        <taxon>Amphisphaeriales</taxon>
        <taxon>Apiosporaceae</taxon>
        <taxon>Apiospora</taxon>
    </lineage>
</organism>
<reference evidence="2 3" key="1">
    <citation type="submission" date="2023-01" db="EMBL/GenBank/DDBJ databases">
        <title>Analysis of 21 Apiospora genomes using comparative genomics revels a genus with tremendous synthesis potential of carbohydrate active enzymes and secondary metabolites.</title>
        <authorList>
            <person name="Sorensen T."/>
        </authorList>
    </citation>
    <scope>NUCLEOTIDE SEQUENCE [LARGE SCALE GENOMIC DNA]</scope>
    <source>
        <strain evidence="2 3">CBS 83171</strain>
    </source>
</reference>
<evidence type="ECO:0000313" key="3">
    <source>
        <dbReference type="Proteomes" id="UP001446871"/>
    </source>
</evidence>
<feature type="region of interest" description="Disordered" evidence="1">
    <location>
        <begin position="1"/>
        <end position="57"/>
    </location>
</feature>
<protein>
    <submittedName>
        <fullName evidence="2">Uncharacterized protein</fullName>
    </submittedName>
</protein>